<dbReference type="PANTHER" id="PTHR43272:SF32">
    <property type="entry name" value="AMP-DEPENDENT SYNTHETASE_LIGASE DOMAIN-CONTAINING PROTEIN"/>
    <property type="match status" value="1"/>
</dbReference>
<proteinExistence type="inferred from homology"/>
<dbReference type="Gene3D" id="3.40.50.12780">
    <property type="entry name" value="N-terminal domain of ligase-like"/>
    <property type="match status" value="1"/>
</dbReference>
<reference evidence="7 8" key="1">
    <citation type="submission" date="2018-03" db="EMBL/GenBank/DDBJ databases">
        <title>Aquarubrobacter algicola gen. nov., sp. nov., a novel actinobacterium isolated from shallow eutrophic lake during the end of cyanobacterial harmful algal blooms.</title>
        <authorList>
            <person name="Chun S.J."/>
        </authorList>
    </citation>
    <scope>NUCLEOTIDE SEQUENCE [LARGE SCALE GENOMIC DNA]</scope>
    <source>
        <strain evidence="7 8">Seoho-28</strain>
    </source>
</reference>
<dbReference type="CDD" id="cd05907">
    <property type="entry name" value="VL_LC_FACS_like"/>
    <property type="match status" value="1"/>
</dbReference>
<evidence type="ECO:0000256" key="2">
    <source>
        <dbReference type="ARBA" id="ARBA00022598"/>
    </source>
</evidence>
<dbReference type="GO" id="GO:0004467">
    <property type="term" value="F:long-chain fatty acid-CoA ligase activity"/>
    <property type="evidence" value="ECO:0007669"/>
    <property type="project" value="TreeGrafter"/>
</dbReference>
<keyword evidence="4" id="KW-0443">Lipid metabolism</keyword>
<evidence type="ECO:0000313" key="8">
    <source>
        <dbReference type="Proteomes" id="UP000240739"/>
    </source>
</evidence>
<name>A0A2T4UK03_9ACTN</name>
<organism evidence="7 8">
    <name type="scientific">Paraconexibacter algicola</name>
    <dbReference type="NCBI Taxonomy" id="2133960"/>
    <lineage>
        <taxon>Bacteria</taxon>
        <taxon>Bacillati</taxon>
        <taxon>Actinomycetota</taxon>
        <taxon>Thermoleophilia</taxon>
        <taxon>Solirubrobacterales</taxon>
        <taxon>Paraconexibacteraceae</taxon>
        <taxon>Paraconexibacter</taxon>
    </lineage>
</organism>
<evidence type="ECO:0000256" key="4">
    <source>
        <dbReference type="ARBA" id="ARBA00023098"/>
    </source>
</evidence>
<gene>
    <name evidence="7" type="ORF">C7Y72_07585</name>
</gene>
<evidence type="ECO:0000256" key="5">
    <source>
        <dbReference type="ARBA" id="ARBA00032875"/>
    </source>
</evidence>
<keyword evidence="3" id="KW-0276">Fatty acid metabolism</keyword>
<dbReference type="InterPro" id="IPR042099">
    <property type="entry name" value="ANL_N_sf"/>
</dbReference>
<dbReference type="PANTHER" id="PTHR43272">
    <property type="entry name" value="LONG-CHAIN-FATTY-ACID--COA LIGASE"/>
    <property type="match status" value="1"/>
</dbReference>
<sequence length="603" mass="64182">MSMTDAPTTSFVESPLRFDSLCAAFQHRVGAHPDRTALQLPDGSGVLTYGDYGRRVQAIATGLASLGVGPGDTVALQLTNRPEFHLLDTAVLHLGATPFSVYNTNPAAVTTGLLHNSDATVFVTEEAFLPVVREAVAGAPTVQRVITVDGGDADLTLAELEALDAPDGFDFDASWRAVGGDAVCTIVYTSGTTGAPKGVQHTHAGLLFGLDSMNLLCPISEAGRVVSYLPMAHIAERYISHYASLAYGYSITCVPDPTQLAAALAMTRPTRFFGVPRIYEKLRGAILAAIDGEQDPARKAGMQGALDAGLAKVRAEQAGEEPTAEQQAAFEQADELVLSKFRAKLGMDELEWSAVAAAPTPYVVLEFFHAIGVRVAELWGMSECVLSTSNPPNGRIKLGSVGYHLPNVQVRLADDGEILVKGPNVMCGYRKDPEKTAEAVDADGWLHSGDIAEADEDGYLRIVDRKKELIINAAGKNMSPAHIEMTIKGESNLIAQVVAIGDARQYVTALIVLDPETVVPYAANRGIDTTDIAALAEHADIHAQIAAAVERGNAKLARVEQLKAFTVLPVAWVPGGDELTPTMKMKRKVIDEKYADVIAGLYG</sequence>
<dbReference type="OrthoDB" id="9803968at2"/>
<dbReference type="PROSITE" id="PS00455">
    <property type="entry name" value="AMP_BINDING"/>
    <property type="match status" value="1"/>
</dbReference>
<dbReference type="RefSeq" id="WP_107568163.1">
    <property type="nucleotide sequence ID" value="NZ_PYYB01000001.1"/>
</dbReference>
<protein>
    <recommendedName>
        <fullName evidence="5">Acyl-CoA synthetase</fullName>
    </recommendedName>
</protein>
<evidence type="ECO:0000256" key="3">
    <source>
        <dbReference type="ARBA" id="ARBA00022832"/>
    </source>
</evidence>
<dbReference type="SUPFAM" id="SSF56801">
    <property type="entry name" value="Acetyl-CoA synthetase-like"/>
    <property type="match status" value="1"/>
</dbReference>
<comment type="similarity">
    <text evidence="1">Belongs to the ATP-dependent AMP-binding enzyme family.</text>
</comment>
<dbReference type="AlphaFoldDB" id="A0A2T4UK03"/>
<feature type="domain" description="AMP-dependent synthetase/ligase" evidence="6">
    <location>
        <begin position="25"/>
        <end position="429"/>
    </location>
</feature>
<dbReference type="EMBL" id="PYYB01000001">
    <property type="protein sequence ID" value="PTL59518.1"/>
    <property type="molecule type" value="Genomic_DNA"/>
</dbReference>
<evidence type="ECO:0000313" key="7">
    <source>
        <dbReference type="EMBL" id="PTL59518.1"/>
    </source>
</evidence>
<keyword evidence="2 7" id="KW-0436">Ligase</keyword>
<dbReference type="Pfam" id="PF23562">
    <property type="entry name" value="AMP-binding_C_3"/>
    <property type="match status" value="1"/>
</dbReference>
<accession>A0A2T4UK03</accession>
<evidence type="ECO:0000256" key="1">
    <source>
        <dbReference type="ARBA" id="ARBA00006432"/>
    </source>
</evidence>
<keyword evidence="8" id="KW-1185">Reference proteome</keyword>
<evidence type="ECO:0000259" key="6">
    <source>
        <dbReference type="Pfam" id="PF00501"/>
    </source>
</evidence>
<dbReference type="InterPro" id="IPR000873">
    <property type="entry name" value="AMP-dep_synth/lig_dom"/>
</dbReference>
<dbReference type="GO" id="GO:0016020">
    <property type="term" value="C:membrane"/>
    <property type="evidence" value="ECO:0007669"/>
    <property type="project" value="TreeGrafter"/>
</dbReference>
<dbReference type="InterPro" id="IPR020845">
    <property type="entry name" value="AMP-binding_CS"/>
</dbReference>
<comment type="caution">
    <text evidence="7">The sequence shown here is derived from an EMBL/GenBank/DDBJ whole genome shotgun (WGS) entry which is preliminary data.</text>
</comment>
<dbReference type="Pfam" id="PF00501">
    <property type="entry name" value="AMP-binding"/>
    <property type="match status" value="1"/>
</dbReference>
<dbReference type="Proteomes" id="UP000240739">
    <property type="component" value="Unassembled WGS sequence"/>
</dbReference>